<accession>A0A0A9AYV1</accession>
<name>A0A0A9AYV1_ARUDO</name>
<reference evidence="1" key="2">
    <citation type="journal article" date="2015" name="Data Brief">
        <title>Shoot transcriptome of the giant reed, Arundo donax.</title>
        <authorList>
            <person name="Barrero R.A."/>
            <person name="Guerrero F.D."/>
            <person name="Moolhuijzen P."/>
            <person name="Goolsby J.A."/>
            <person name="Tidwell J."/>
            <person name="Bellgard S.E."/>
            <person name="Bellgard M.I."/>
        </authorList>
    </citation>
    <scope>NUCLEOTIDE SEQUENCE</scope>
    <source>
        <tissue evidence="1">Shoot tissue taken approximately 20 cm above the soil surface</tissue>
    </source>
</reference>
<reference evidence="1" key="1">
    <citation type="submission" date="2014-09" db="EMBL/GenBank/DDBJ databases">
        <authorList>
            <person name="Magalhaes I.L.F."/>
            <person name="Oliveira U."/>
            <person name="Santos F.R."/>
            <person name="Vidigal T.H.D.A."/>
            <person name="Brescovit A.D."/>
            <person name="Santos A.J."/>
        </authorList>
    </citation>
    <scope>NUCLEOTIDE SEQUENCE</scope>
    <source>
        <tissue evidence="1">Shoot tissue taken approximately 20 cm above the soil surface</tissue>
    </source>
</reference>
<protein>
    <submittedName>
        <fullName evidence="1">Uncharacterized protein</fullName>
    </submittedName>
</protein>
<dbReference type="EMBL" id="GBRH01245643">
    <property type="protein sequence ID" value="JAD52252.1"/>
    <property type="molecule type" value="Transcribed_RNA"/>
</dbReference>
<evidence type="ECO:0000313" key="1">
    <source>
        <dbReference type="EMBL" id="JAD52252.1"/>
    </source>
</evidence>
<organism evidence="1">
    <name type="scientific">Arundo donax</name>
    <name type="common">Giant reed</name>
    <name type="synonym">Donax arundinaceus</name>
    <dbReference type="NCBI Taxonomy" id="35708"/>
    <lineage>
        <taxon>Eukaryota</taxon>
        <taxon>Viridiplantae</taxon>
        <taxon>Streptophyta</taxon>
        <taxon>Embryophyta</taxon>
        <taxon>Tracheophyta</taxon>
        <taxon>Spermatophyta</taxon>
        <taxon>Magnoliopsida</taxon>
        <taxon>Liliopsida</taxon>
        <taxon>Poales</taxon>
        <taxon>Poaceae</taxon>
        <taxon>PACMAD clade</taxon>
        <taxon>Arundinoideae</taxon>
        <taxon>Arundineae</taxon>
        <taxon>Arundo</taxon>
    </lineage>
</organism>
<proteinExistence type="predicted"/>
<dbReference type="AlphaFoldDB" id="A0A0A9AYV1"/>
<sequence length="54" mass="6092">MQCFILHNMQTDKLFNRILTIAIKMTCSGALNKYANVHITAIKLYAILSHGRNG</sequence>